<dbReference type="Gene3D" id="2.60.40.1890">
    <property type="entry name" value="PCu(A)C copper chaperone"/>
    <property type="match status" value="1"/>
</dbReference>
<dbReference type="EMBL" id="JBHSAX010000022">
    <property type="protein sequence ID" value="MFC3965622.1"/>
    <property type="molecule type" value="Genomic_DNA"/>
</dbReference>
<feature type="chain" id="PRO_5045297968" description="Copper(I)-binding protein" evidence="1">
    <location>
        <begin position="17"/>
        <end position="171"/>
    </location>
</feature>
<dbReference type="Pfam" id="PF04314">
    <property type="entry name" value="PCuAC"/>
    <property type="match status" value="1"/>
</dbReference>
<protein>
    <recommendedName>
        <fullName evidence="4">Copper(I)-binding protein</fullName>
    </recommendedName>
</protein>
<comment type="caution">
    <text evidence="2">The sequence shown here is derived from an EMBL/GenBank/DDBJ whole genome shotgun (WGS) entry which is preliminary data.</text>
</comment>
<dbReference type="Proteomes" id="UP001595696">
    <property type="component" value="Unassembled WGS sequence"/>
</dbReference>
<evidence type="ECO:0000313" key="2">
    <source>
        <dbReference type="EMBL" id="MFC3965622.1"/>
    </source>
</evidence>
<organism evidence="2 3">
    <name type="scientific">Nocardia jiangsuensis</name>
    <dbReference type="NCBI Taxonomy" id="1691563"/>
    <lineage>
        <taxon>Bacteria</taxon>
        <taxon>Bacillati</taxon>
        <taxon>Actinomycetota</taxon>
        <taxon>Actinomycetes</taxon>
        <taxon>Mycobacteriales</taxon>
        <taxon>Nocardiaceae</taxon>
        <taxon>Nocardia</taxon>
    </lineage>
</organism>
<accession>A0ABV8DZN8</accession>
<dbReference type="RefSeq" id="WP_378615876.1">
    <property type="nucleotide sequence ID" value="NZ_JBHSAX010000022.1"/>
</dbReference>
<dbReference type="InterPro" id="IPR036182">
    <property type="entry name" value="PCuAC_sf"/>
</dbReference>
<proteinExistence type="predicted"/>
<dbReference type="SUPFAM" id="SSF110087">
    <property type="entry name" value="DR1885-like metal-binding protein"/>
    <property type="match status" value="1"/>
</dbReference>
<reference evidence="3" key="1">
    <citation type="journal article" date="2019" name="Int. J. Syst. Evol. Microbiol.">
        <title>The Global Catalogue of Microorganisms (GCM) 10K type strain sequencing project: providing services to taxonomists for standard genome sequencing and annotation.</title>
        <authorList>
            <consortium name="The Broad Institute Genomics Platform"/>
            <consortium name="The Broad Institute Genome Sequencing Center for Infectious Disease"/>
            <person name="Wu L."/>
            <person name="Ma J."/>
        </authorList>
    </citation>
    <scope>NUCLEOTIDE SEQUENCE [LARGE SCALE GENOMIC DNA]</scope>
    <source>
        <strain evidence="3">CGMCC 4.7330</strain>
    </source>
</reference>
<keyword evidence="1" id="KW-0732">Signal</keyword>
<evidence type="ECO:0000313" key="3">
    <source>
        <dbReference type="Proteomes" id="UP001595696"/>
    </source>
</evidence>
<evidence type="ECO:0000256" key="1">
    <source>
        <dbReference type="SAM" id="SignalP"/>
    </source>
</evidence>
<dbReference type="PROSITE" id="PS51257">
    <property type="entry name" value="PROKAR_LIPOPROTEIN"/>
    <property type="match status" value="1"/>
</dbReference>
<dbReference type="InterPro" id="IPR007410">
    <property type="entry name" value="LpqE-like"/>
</dbReference>
<evidence type="ECO:0008006" key="4">
    <source>
        <dbReference type="Google" id="ProtNLM"/>
    </source>
</evidence>
<name>A0ABV8DZN8_9NOCA</name>
<gene>
    <name evidence="2" type="ORF">ACFO0B_26840</name>
</gene>
<sequence length="171" mass="17903">MRRTTFMMLTIPLAIAAGGCADNEGENSSHARGSEGTTGEITVQNAYLVPALLPGTCVIQYDGPAELSFTATNNAGEPDRLVGIESPAAGSVRIRADPDDLVISADGALAAGQPVEQPTRPGSEAPITVDVIELQDWVQPGRNLDMRFTFENAGTLQLAIPVDACPTQQTP</sequence>
<feature type="signal peptide" evidence="1">
    <location>
        <begin position="1"/>
        <end position="16"/>
    </location>
</feature>
<keyword evidence="3" id="KW-1185">Reference proteome</keyword>